<protein>
    <submittedName>
        <fullName evidence="1">Uncharacterized protein</fullName>
    </submittedName>
</protein>
<dbReference type="RefSeq" id="WP_021088521.1">
    <property type="nucleotide sequence ID" value="NZ_ANNG01000089.1"/>
</dbReference>
<reference evidence="1 2" key="1">
    <citation type="journal article" date="2013" name="BMC Genomics">
        <title>Comparative genomics of Campylobacter concisus isolates reveals genetic diversity and provides insights into disease association.</title>
        <authorList>
            <person name="Deshpande N.P."/>
            <person name="Kaakoush N.O."/>
            <person name="Wilkins M.R."/>
            <person name="Mitchell H.M."/>
        </authorList>
    </citation>
    <scope>NUCLEOTIDE SEQUENCE [LARGE SCALE GENOMIC DNA]</scope>
    <source>
        <strain evidence="1 2">UNSWCS</strain>
    </source>
</reference>
<proteinExistence type="predicted"/>
<gene>
    <name evidence="1" type="ORF">UNSWCS_1074</name>
</gene>
<evidence type="ECO:0000313" key="2">
    <source>
        <dbReference type="Proteomes" id="UP000016620"/>
    </source>
</evidence>
<dbReference type="InterPro" id="IPR010985">
    <property type="entry name" value="Ribbon_hlx_hlx"/>
</dbReference>
<name>U2G8B3_9BACT</name>
<dbReference type="Proteomes" id="UP000016620">
    <property type="component" value="Unassembled WGS sequence"/>
</dbReference>
<dbReference type="SUPFAM" id="SSF47598">
    <property type="entry name" value="Ribbon-helix-helix"/>
    <property type="match status" value="1"/>
</dbReference>
<dbReference type="InterPro" id="IPR046257">
    <property type="entry name" value="DUF6290"/>
</dbReference>
<dbReference type="EMBL" id="ANNG01000089">
    <property type="protein sequence ID" value="ERJ24344.1"/>
    <property type="molecule type" value="Genomic_DNA"/>
</dbReference>
<evidence type="ECO:0000313" key="1">
    <source>
        <dbReference type="EMBL" id="ERJ24344.1"/>
    </source>
</evidence>
<dbReference type="PATRIC" id="fig|1242968.3.peg.2141"/>
<dbReference type="CDD" id="cd22233">
    <property type="entry name" value="RHH_CopAso-like"/>
    <property type="match status" value="1"/>
</dbReference>
<dbReference type="AlphaFoldDB" id="U2G8B3"/>
<dbReference type="Pfam" id="PF19807">
    <property type="entry name" value="DUF6290"/>
    <property type="match status" value="1"/>
</dbReference>
<comment type="caution">
    <text evidence="1">The sequence shown here is derived from an EMBL/GenBank/DDBJ whole genome shotgun (WGS) entry which is preliminary data.</text>
</comment>
<accession>U2G8B3</accession>
<organism evidence="1 2">
    <name type="scientific">Campylobacter concisus UNSWCS</name>
    <dbReference type="NCBI Taxonomy" id="1242968"/>
    <lineage>
        <taxon>Bacteria</taxon>
        <taxon>Pseudomonadati</taxon>
        <taxon>Campylobacterota</taxon>
        <taxon>Epsilonproteobacteria</taxon>
        <taxon>Campylobacterales</taxon>
        <taxon>Campylobacteraceae</taxon>
        <taxon>Campylobacter</taxon>
    </lineage>
</organism>
<sequence length="76" mass="8781">MQISVRLDEETGKALERLASDTKRTKSFYVQEAIRNFLEDLEDYTDAINELKNIENTPNPKFYSIDEVANKLGVKI</sequence>
<dbReference type="GO" id="GO:0006355">
    <property type="term" value="P:regulation of DNA-templated transcription"/>
    <property type="evidence" value="ECO:0007669"/>
    <property type="project" value="InterPro"/>
</dbReference>